<dbReference type="GO" id="GO:0042834">
    <property type="term" value="F:peptidoglycan binding"/>
    <property type="evidence" value="ECO:0007669"/>
    <property type="project" value="InterPro"/>
</dbReference>
<dbReference type="InterPro" id="IPR011990">
    <property type="entry name" value="TPR-like_helical_dom_sf"/>
</dbReference>
<evidence type="ECO:0000256" key="1">
    <source>
        <dbReference type="PROSITE-ProRule" id="PRU00339"/>
    </source>
</evidence>
<evidence type="ECO:0000313" key="4">
    <source>
        <dbReference type="Proteomes" id="UP000520156"/>
    </source>
</evidence>
<organism evidence="3 4">
    <name type="scientific">Novosphingobium aerophilum</name>
    <dbReference type="NCBI Taxonomy" id="2839843"/>
    <lineage>
        <taxon>Bacteria</taxon>
        <taxon>Pseudomonadati</taxon>
        <taxon>Pseudomonadota</taxon>
        <taxon>Alphaproteobacteria</taxon>
        <taxon>Sphingomonadales</taxon>
        <taxon>Sphingomonadaceae</taxon>
        <taxon>Novosphingobium</taxon>
    </lineage>
</organism>
<dbReference type="Pfam" id="PF05036">
    <property type="entry name" value="SPOR"/>
    <property type="match status" value="1"/>
</dbReference>
<evidence type="ECO:0000259" key="2">
    <source>
        <dbReference type="PROSITE" id="PS51724"/>
    </source>
</evidence>
<dbReference type="AlphaFoldDB" id="A0A7X1F604"/>
<dbReference type="PROSITE" id="PS50005">
    <property type="entry name" value="TPR"/>
    <property type="match status" value="1"/>
</dbReference>
<accession>A0A7X1F604</accession>
<sequence length="455" mass="46306">MNTSREFPGPLLSRAAAAVSIAASLSILGGCAGSASPRSASAEPAASVRTADRALAKAEQAVQRAPQDAAARAALAQAYLAAGRFQSAATTFDDAMSLGDNSARTALGLALAQIGLGRQREAVALLDDWRAEIPASDLGLALALAGEPARGVAILSDAARSGESTPKLRQNLAYAYALSGRWTEARVMAAQDLPAAELDRRMAIWALSALPDRTQERVAGLIGAPLRSDPGQPAALALRSDPGQPAALALRSDPVGEQLAAQSARPLPAAPAPVAATALAQAGDELPATPATAESVAVTQNLAAQTDQPAAEPAGKALPRPSVASAFARLTPKPARSARPALMAAAAVSAVRGTHLVQLGAFSSKQGARRAWGIFVQRTPHLASFRMTITQANVRGKQLWRVAAAGLNGSGAASGLCSQVKSGGGACFAYATPLRPTAVPVLPGRDLSGPQRARR</sequence>
<proteinExistence type="predicted"/>
<feature type="domain" description="SPOR" evidence="2">
    <location>
        <begin position="349"/>
        <end position="433"/>
    </location>
</feature>
<protein>
    <submittedName>
        <fullName evidence="3">Tetratricopeptide repeat protein</fullName>
    </submittedName>
</protein>
<dbReference type="InterPro" id="IPR019734">
    <property type="entry name" value="TPR_rpt"/>
</dbReference>
<dbReference type="InterPro" id="IPR007730">
    <property type="entry name" value="SPOR-like_dom"/>
</dbReference>
<comment type="caution">
    <text evidence="3">The sequence shown here is derived from an EMBL/GenBank/DDBJ whole genome shotgun (WGS) entry which is preliminary data.</text>
</comment>
<dbReference type="SUPFAM" id="SSF48452">
    <property type="entry name" value="TPR-like"/>
    <property type="match status" value="1"/>
</dbReference>
<name>A0A7X1F604_9SPHN</name>
<dbReference type="Proteomes" id="UP000520156">
    <property type="component" value="Unassembled WGS sequence"/>
</dbReference>
<feature type="repeat" description="TPR" evidence="1">
    <location>
        <begin position="69"/>
        <end position="102"/>
    </location>
</feature>
<reference evidence="3 4" key="1">
    <citation type="submission" date="2020-08" db="EMBL/GenBank/DDBJ databases">
        <title>The genome sequence of Novosphingobium flavum 4Y4.</title>
        <authorList>
            <person name="Liu Y."/>
        </authorList>
    </citation>
    <scope>NUCLEOTIDE SEQUENCE [LARGE SCALE GENOMIC DNA]</scope>
    <source>
        <strain evidence="3 4">4Y4</strain>
    </source>
</reference>
<dbReference type="Gene3D" id="1.25.40.10">
    <property type="entry name" value="Tetratricopeptide repeat domain"/>
    <property type="match status" value="1"/>
</dbReference>
<dbReference type="RefSeq" id="WP_185682461.1">
    <property type="nucleotide sequence ID" value="NZ_JACLAU010000004.1"/>
</dbReference>
<dbReference type="EMBL" id="JACLAU010000004">
    <property type="protein sequence ID" value="MBC2651042.1"/>
    <property type="molecule type" value="Genomic_DNA"/>
</dbReference>
<dbReference type="PROSITE" id="PS51724">
    <property type="entry name" value="SPOR"/>
    <property type="match status" value="1"/>
</dbReference>
<gene>
    <name evidence="3" type="ORF">H7F49_04945</name>
</gene>
<keyword evidence="1" id="KW-0802">TPR repeat</keyword>
<evidence type="ECO:0000313" key="3">
    <source>
        <dbReference type="EMBL" id="MBC2651042.1"/>
    </source>
</evidence>
<keyword evidence="4" id="KW-1185">Reference proteome</keyword>
<dbReference type="PROSITE" id="PS51257">
    <property type="entry name" value="PROKAR_LIPOPROTEIN"/>
    <property type="match status" value="1"/>
</dbReference>
<dbReference type="Pfam" id="PF14559">
    <property type="entry name" value="TPR_19"/>
    <property type="match status" value="1"/>
</dbReference>